<gene>
    <name evidence="1" type="ORF">T310_3356</name>
</gene>
<dbReference type="AlphaFoldDB" id="A0A0F4YWM1"/>
<proteinExistence type="predicted"/>
<name>A0A0F4YWM1_RASE3</name>
<reference evidence="1 2" key="1">
    <citation type="submission" date="2015-04" db="EMBL/GenBank/DDBJ databases">
        <authorList>
            <person name="Heijne W.H."/>
            <person name="Fedorova N.D."/>
            <person name="Nierman W.C."/>
            <person name="Vollebregt A.W."/>
            <person name="Zhao Z."/>
            <person name="Wu L."/>
            <person name="Kumar M."/>
            <person name="Stam H."/>
            <person name="van den Berg M.A."/>
            <person name="Pel H.J."/>
        </authorList>
    </citation>
    <scope>NUCLEOTIDE SEQUENCE [LARGE SCALE GENOMIC DNA]</scope>
    <source>
        <strain evidence="1 2">CBS 393.64</strain>
    </source>
</reference>
<dbReference type="Proteomes" id="UP000053958">
    <property type="component" value="Unassembled WGS sequence"/>
</dbReference>
<evidence type="ECO:0000313" key="2">
    <source>
        <dbReference type="Proteomes" id="UP000053958"/>
    </source>
</evidence>
<keyword evidence="2" id="KW-1185">Reference proteome</keyword>
<comment type="caution">
    <text evidence="1">The sequence shown here is derived from an EMBL/GenBank/DDBJ whole genome shotgun (WGS) entry which is preliminary data.</text>
</comment>
<sequence>MSYGCVVDVCEIGRSEDAWYKSLHAIELDQFDITDDATDWGLGRPFVMDMRESLASSVHIKRPTWIRGVLLGQYLQEVVLPRALTGRGGVVGWNNNSRGV</sequence>
<accession>A0A0F4YWM1</accession>
<evidence type="ECO:0000313" key="1">
    <source>
        <dbReference type="EMBL" id="KKA22619.1"/>
    </source>
</evidence>
<organism evidence="1 2">
    <name type="scientific">Rasamsonia emersonii (strain ATCC 16479 / CBS 393.64 / IMI 116815)</name>
    <dbReference type="NCBI Taxonomy" id="1408163"/>
    <lineage>
        <taxon>Eukaryota</taxon>
        <taxon>Fungi</taxon>
        <taxon>Dikarya</taxon>
        <taxon>Ascomycota</taxon>
        <taxon>Pezizomycotina</taxon>
        <taxon>Eurotiomycetes</taxon>
        <taxon>Eurotiomycetidae</taxon>
        <taxon>Eurotiales</taxon>
        <taxon>Trichocomaceae</taxon>
        <taxon>Rasamsonia</taxon>
    </lineage>
</organism>
<dbReference type="RefSeq" id="XP_013329231.1">
    <property type="nucleotide sequence ID" value="XM_013473777.1"/>
</dbReference>
<protein>
    <submittedName>
        <fullName evidence="1">Uncharacterized protein</fullName>
    </submittedName>
</protein>
<dbReference type="GeneID" id="25315706"/>
<dbReference type="EMBL" id="LASV01000134">
    <property type="protein sequence ID" value="KKA22619.1"/>
    <property type="molecule type" value="Genomic_DNA"/>
</dbReference>